<reference evidence="2" key="1">
    <citation type="journal article" date="2022" name="bioRxiv">
        <title>Sequencing and chromosome-scale assembly of the giantPleurodeles waltlgenome.</title>
        <authorList>
            <person name="Brown T."/>
            <person name="Elewa A."/>
            <person name="Iarovenko S."/>
            <person name="Subramanian E."/>
            <person name="Araus A.J."/>
            <person name="Petzold A."/>
            <person name="Susuki M."/>
            <person name="Suzuki K.-i.T."/>
            <person name="Hayashi T."/>
            <person name="Toyoda A."/>
            <person name="Oliveira C."/>
            <person name="Osipova E."/>
            <person name="Leigh N.D."/>
            <person name="Simon A."/>
            <person name="Yun M.H."/>
        </authorList>
    </citation>
    <scope>NUCLEOTIDE SEQUENCE</scope>
    <source>
        <strain evidence="2">20211129_DDA</strain>
        <tissue evidence="2">Liver</tissue>
    </source>
</reference>
<dbReference type="AlphaFoldDB" id="A0AAV7PSW9"/>
<gene>
    <name evidence="2" type="ORF">NDU88_009488</name>
</gene>
<evidence type="ECO:0000256" key="1">
    <source>
        <dbReference type="SAM" id="MobiDB-lite"/>
    </source>
</evidence>
<evidence type="ECO:0000313" key="3">
    <source>
        <dbReference type="Proteomes" id="UP001066276"/>
    </source>
</evidence>
<dbReference type="EMBL" id="JANPWB010000011">
    <property type="protein sequence ID" value="KAJ1131145.1"/>
    <property type="molecule type" value="Genomic_DNA"/>
</dbReference>
<accession>A0AAV7PSW9</accession>
<organism evidence="2 3">
    <name type="scientific">Pleurodeles waltl</name>
    <name type="common">Iberian ribbed newt</name>
    <dbReference type="NCBI Taxonomy" id="8319"/>
    <lineage>
        <taxon>Eukaryota</taxon>
        <taxon>Metazoa</taxon>
        <taxon>Chordata</taxon>
        <taxon>Craniata</taxon>
        <taxon>Vertebrata</taxon>
        <taxon>Euteleostomi</taxon>
        <taxon>Amphibia</taxon>
        <taxon>Batrachia</taxon>
        <taxon>Caudata</taxon>
        <taxon>Salamandroidea</taxon>
        <taxon>Salamandridae</taxon>
        <taxon>Pleurodelinae</taxon>
        <taxon>Pleurodeles</taxon>
    </lineage>
</organism>
<sequence length="114" mass="11714">MSLAHGNFMTVPSNTEAAPALGRGPEWAAGLQGQLPGQRFASLGALSSRNRLPSRYSEALTTHGHAGGGASHRRARAALLTAACPSCRCDGARGPEATGAVWSDPQTGINRAHV</sequence>
<feature type="region of interest" description="Disordered" evidence="1">
    <location>
        <begin position="1"/>
        <end position="30"/>
    </location>
</feature>
<proteinExistence type="predicted"/>
<evidence type="ECO:0000313" key="2">
    <source>
        <dbReference type="EMBL" id="KAJ1131145.1"/>
    </source>
</evidence>
<keyword evidence="3" id="KW-1185">Reference proteome</keyword>
<name>A0AAV7PSW9_PLEWA</name>
<dbReference type="Proteomes" id="UP001066276">
    <property type="component" value="Chromosome 7"/>
</dbReference>
<comment type="caution">
    <text evidence="2">The sequence shown here is derived from an EMBL/GenBank/DDBJ whole genome shotgun (WGS) entry which is preliminary data.</text>
</comment>
<protein>
    <submittedName>
        <fullName evidence="2">Uncharacterized protein</fullName>
    </submittedName>
</protein>